<dbReference type="KEGG" id="ccot:CCAX7_47440"/>
<name>A0A402CQ89_9BACT</name>
<proteinExistence type="predicted"/>
<keyword evidence="2" id="KW-1185">Reference proteome</keyword>
<organism evidence="1 2">
    <name type="scientific">Capsulimonas corticalis</name>
    <dbReference type="NCBI Taxonomy" id="2219043"/>
    <lineage>
        <taxon>Bacteria</taxon>
        <taxon>Bacillati</taxon>
        <taxon>Armatimonadota</taxon>
        <taxon>Armatimonadia</taxon>
        <taxon>Capsulimonadales</taxon>
        <taxon>Capsulimonadaceae</taxon>
        <taxon>Capsulimonas</taxon>
    </lineage>
</organism>
<dbReference type="OrthoDB" id="3698952at2"/>
<dbReference type="RefSeq" id="WP_119319603.1">
    <property type="nucleotide sequence ID" value="NZ_AP025739.1"/>
</dbReference>
<reference evidence="1 2" key="1">
    <citation type="journal article" date="2019" name="Int. J. Syst. Evol. Microbiol.">
        <title>Capsulimonas corticalis gen. nov., sp. nov., an aerobic capsulated bacterium, of a novel bacterial order, Capsulimonadales ord. nov., of the class Armatimonadia of the phylum Armatimonadetes.</title>
        <authorList>
            <person name="Li J."/>
            <person name="Kudo C."/>
            <person name="Tonouchi A."/>
        </authorList>
    </citation>
    <scope>NUCLEOTIDE SEQUENCE [LARGE SCALE GENOMIC DNA]</scope>
    <source>
        <strain evidence="1 2">AX-7</strain>
    </source>
</reference>
<sequence length="198" mass="22783">MSFANEFSQRFKTGDDPHALAADFIDWWYDPFVLLPEHGNTEDEITATEGDLGFRLPETLRRWYALCGRRLEIVSHQDIFLELHELTPPVPPTELFVFHAENQGVAYWGARTEDLARPNPPVYVYERTRLMERDNVSTTNFLLTTLVYEAAFRARSDEDARQLGQIFSALQDANPQASSIWPRRIIGLAPLDHEGDFD</sequence>
<accession>A0A402CQ89</accession>
<evidence type="ECO:0000313" key="1">
    <source>
        <dbReference type="EMBL" id="BDI32693.1"/>
    </source>
</evidence>
<gene>
    <name evidence="1" type="ORF">CCAX7_47440</name>
</gene>
<protein>
    <submittedName>
        <fullName evidence="1">Uncharacterized protein</fullName>
    </submittedName>
</protein>
<dbReference type="InterPro" id="IPR037883">
    <property type="entry name" value="Knr4/Smi1-like_sf"/>
</dbReference>
<dbReference type="Proteomes" id="UP000287394">
    <property type="component" value="Chromosome"/>
</dbReference>
<evidence type="ECO:0000313" key="2">
    <source>
        <dbReference type="Proteomes" id="UP000287394"/>
    </source>
</evidence>
<dbReference type="AlphaFoldDB" id="A0A402CQ89"/>
<dbReference type="EMBL" id="AP025739">
    <property type="protein sequence ID" value="BDI32693.1"/>
    <property type="molecule type" value="Genomic_DNA"/>
</dbReference>
<dbReference type="SUPFAM" id="SSF160631">
    <property type="entry name" value="SMI1/KNR4-like"/>
    <property type="match status" value="1"/>
</dbReference>